<organism evidence="1 2">
    <name type="scientific">Stylonychia lemnae</name>
    <name type="common">Ciliate</name>
    <dbReference type="NCBI Taxonomy" id="5949"/>
    <lineage>
        <taxon>Eukaryota</taxon>
        <taxon>Sar</taxon>
        <taxon>Alveolata</taxon>
        <taxon>Ciliophora</taxon>
        <taxon>Intramacronucleata</taxon>
        <taxon>Spirotrichea</taxon>
        <taxon>Stichotrichia</taxon>
        <taxon>Sporadotrichida</taxon>
        <taxon>Oxytrichidae</taxon>
        <taxon>Stylonychinae</taxon>
        <taxon>Stylonychia</taxon>
    </lineage>
</organism>
<reference evidence="1 2" key="1">
    <citation type="submission" date="2014-06" db="EMBL/GenBank/DDBJ databases">
        <authorList>
            <person name="Swart Estienne"/>
        </authorList>
    </citation>
    <scope>NUCLEOTIDE SEQUENCE [LARGE SCALE GENOMIC DNA]</scope>
    <source>
        <strain evidence="1 2">130c</strain>
    </source>
</reference>
<dbReference type="AlphaFoldDB" id="A0A078AU38"/>
<evidence type="ECO:0000313" key="1">
    <source>
        <dbReference type="EMBL" id="CDW85491.1"/>
    </source>
</evidence>
<accession>A0A078AU38</accession>
<dbReference type="InParanoid" id="A0A078AU38"/>
<keyword evidence="2" id="KW-1185">Reference proteome</keyword>
<proteinExistence type="predicted"/>
<dbReference type="SUPFAM" id="SSF48371">
    <property type="entry name" value="ARM repeat"/>
    <property type="match status" value="1"/>
</dbReference>
<protein>
    <submittedName>
        <fullName evidence="1">Uncharacterized protein</fullName>
    </submittedName>
</protein>
<dbReference type="InterPro" id="IPR016024">
    <property type="entry name" value="ARM-type_fold"/>
</dbReference>
<dbReference type="InterPro" id="IPR011989">
    <property type="entry name" value="ARM-like"/>
</dbReference>
<dbReference type="OrthoDB" id="312805at2759"/>
<name>A0A078AU38_STYLE</name>
<dbReference type="EMBL" id="CCKQ01013785">
    <property type="protein sequence ID" value="CDW85491.1"/>
    <property type="molecule type" value="Genomic_DNA"/>
</dbReference>
<dbReference type="Proteomes" id="UP000039865">
    <property type="component" value="Unassembled WGS sequence"/>
</dbReference>
<evidence type="ECO:0000313" key="2">
    <source>
        <dbReference type="Proteomes" id="UP000039865"/>
    </source>
</evidence>
<sequence length="735" mass="85451">MKIKVTTKDWCFRHLLKRQVEKEFRNEFPKDPVYYIKNLCLTSGYVLPNSSKVGEVLKNGESLIAYPEKEKLYHHTCDQFCSCEFKTPATDLLNQLQDQQRQLASKLTDASIQRYDDKLELIKNTLSMGMSQDSRVVQNLALTLNKIITGALAIEFDKEENKNTLNHLVLVLQYWVTDMIDKDQLILINTMQILDILSRSWTFTSTFKQQREAMEKMQKMAQDPQLAPSERNQIFRVVSTISSTIDIKTVPDWRAVDDICEPDGTIISKSNLYKHPLHHKQLERGIRPIYAQTPNAANSRSKKFRDPKKQLRFEEVDPDFRKLYSSENPQQTRLLKGSQSSKLLSGVRTNQLQHSGAMQFQSVHSHPHQMHEPCYFDQQEKYDKNKYGGQSYKNQNLEMDRTGSYLINPYKVTFFKDQYPSLEKLPPIQMVYSGDLLKDYCTMLNPEINQRDIVVFALHSIDNMGQCKFLPFMFLEAIRDIMSDKYLFLLAFLLFEYHNFPTDISSSQFRVAERLVESLTKARATDILENNGINRLLKNFKFQNSNMKKLITDLIYKVLTYTKEYIDIPHLINLTLFPNQEIKNAGIKTICEISDPADLDGKLKKQSQDRIDVTFHVHIPYMIQICQNKSNPQVFRNYAMQIIVNLSNREYLKSYITFNKGLELFVDYIKDTSNLGGMRIATKGLTQLALGDTEMKVKIMQTLRREIKDTWDGVQDPVVGAYLKKMLKEGINFDT</sequence>
<dbReference type="Gene3D" id="1.25.10.10">
    <property type="entry name" value="Leucine-rich Repeat Variant"/>
    <property type="match status" value="1"/>
</dbReference>
<gene>
    <name evidence="1" type="primary">Contig11419.g12219</name>
    <name evidence="1" type="ORF">STYLEM_14569</name>
</gene>